<keyword evidence="8" id="KW-1185">Reference proteome</keyword>
<keyword evidence="5 6" id="KW-0472">Membrane</keyword>
<dbReference type="RefSeq" id="WP_160548584.1">
    <property type="nucleotide sequence ID" value="NZ_JBHLUU010000086.1"/>
</dbReference>
<dbReference type="PANTHER" id="PTHR21716:SF68">
    <property type="entry name" value="TRANSPORT PROTEIN YTVI-RELATED"/>
    <property type="match status" value="1"/>
</dbReference>
<feature type="transmembrane region" description="Helical" evidence="6">
    <location>
        <begin position="314"/>
        <end position="338"/>
    </location>
</feature>
<dbReference type="Pfam" id="PF01594">
    <property type="entry name" value="AI-2E_transport"/>
    <property type="match status" value="1"/>
</dbReference>
<comment type="caution">
    <text evidence="7">The sequence shown here is derived from an EMBL/GenBank/DDBJ whole genome shotgun (WGS) entry which is preliminary data.</text>
</comment>
<accession>A0ABV6KST9</accession>
<feature type="transmembrane region" description="Helical" evidence="6">
    <location>
        <begin position="160"/>
        <end position="179"/>
    </location>
</feature>
<keyword evidence="3 6" id="KW-0812">Transmembrane</keyword>
<proteinExistence type="inferred from homology"/>
<evidence type="ECO:0000256" key="2">
    <source>
        <dbReference type="ARBA" id="ARBA00009773"/>
    </source>
</evidence>
<dbReference type="InterPro" id="IPR014227">
    <property type="entry name" value="YtvI-like"/>
</dbReference>
<evidence type="ECO:0000313" key="8">
    <source>
        <dbReference type="Proteomes" id="UP001589738"/>
    </source>
</evidence>
<comment type="similarity">
    <text evidence="2">Belongs to the autoinducer-2 exporter (AI-2E) (TC 2.A.86) family.</text>
</comment>
<feature type="transmembrane region" description="Helical" evidence="6">
    <location>
        <begin position="209"/>
        <end position="236"/>
    </location>
</feature>
<name>A0ABV6KST9_9BACI</name>
<keyword evidence="4 6" id="KW-1133">Transmembrane helix</keyword>
<feature type="transmembrane region" description="Helical" evidence="6">
    <location>
        <begin position="276"/>
        <end position="294"/>
    </location>
</feature>
<protein>
    <submittedName>
        <fullName evidence="7">Sporulation integral membrane protein YtvI</fullName>
    </submittedName>
</protein>
<gene>
    <name evidence="7" type="primary">ytvI</name>
    <name evidence="7" type="ORF">ACFFHF_12500</name>
</gene>
<reference evidence="7 8" key="1">
    <citation type="submission" date="2024-09" db="EMBL/GenBank/DDBJ databases">
        <authorList>
            <person name="Sun Q."/>
            <person name="Mori K."/>
        </authorList>
    </citation>
    <scope>NUCLEOTIDE SEQUENCE [LARGE SCALE GENOMIC DNA]</scope>
    <source>
        <strain evidence="7 8">CGMCC 1.9126</strain>
    </source>
</reference>
<evidence type="ECO:0000256" key="5">
    <source>
        <dbReference type="ARBA" id="ARBA00023136"/>
    </source>
</evidence>
<evidence type="ECO:0000313" key="7">
    <source>
        <dbReference type="EMBL" id="MFC0476057.1"/>
    </source>
</evidence>
<dbReference type="InterPro" id="IPR002549">
    <property type="entry name" value="AI-2E-like"/>
</dbReference>
<dbReference type="EMBL" id="JBHLUU010000086">
    <property type="protein sequence ID" value="MFC0476057.1"/>
    <property type="molecule type" value="Genomic_DNA"/>
</dbReference>
<evidence type="ECO:0000256" key="6">
    <source>
        <dbReference type="SAM" id="Phobius"/>
    </source>
</evidence>
<sequence>MLLSFFKKRYLLIFIGVCIAALLLYLILPVSIPLITAFITALFLDPLVRMLQNRTKLNRKVSVLVVFLGFLLFVGVTGYFIVTKVITEAIQVVEYAPQLINEINRAWLDTEEKLTSAAKELPKEVVDGISNQVQTFLNGTKNDLVAYVNIDNVRSLLTNIPSYLVSFLVYLIALFLFLLDLQRLKISLYSHLTEKTADKVNFMTSRLSFVVIGFFKAQFLVSVLIFLVTLIGLFIITPKVALLMATIIWIIDFIPIIGSIVIMAPWALFHFITGDVVLGTKLSILAAILLIIRRTVEPKVMGTHIGLSPLSTLIAMYLGLKLLGILGFIIGPLLLIAFNSAKEAGIIKLNFKI</sequence>
<feature type="transmembrane region" description="Helical" evidence="6">
    <location>
        <begin position="242"/>
        <end position="269"/>
    </location>
</feature>
<evidence type="ECO:0000256" key="1">
    <source>
        <dbReference type="ARBA" id="ARBA00004141"/>
    </source>
</evidence>
<comment type="subcellular location">
    <subcellularLocation>
        <location evidence="1">Membrane</location>
        <topology evidence="1">Multi-pass membrane protein</topology>
    </subcellularLocation>
</comment>
<dbReference type="NCBIfam" id="TIGR02872">
    <property type="entry name" value="spore_ytvI"/>
    <property type="match status" value="1"/>
</dbReference>
<evidence type="ECO:0000256" key="3">
    <source>
        <dbReference type="ARBA" id="ARBA00022692"/>
    </source>
</evidence>
<dbReference type="PANTHER" id="PTHR21716">
    <property type="entry name" value="TRANSMEMBRANE PROTEIN"/>
    <property type="match status" value="1"/>
</dbReference>
<evidence type="ECO:0000256" key="4">
    <source>
        <dbReference type="ARBA" id="ARBA00022989"/>
    </source>
</evidence>
<feature type="transmembrane region" description="Helical" evidence="6">
    <location>
        <begin position="63"/>
        <end position="82"/>
    </location>
</feature>
<organism evidence="7 8">
    <name type="scientific">Robertmurraya beringensis</name>
    <dbReference type="NCBI Taxonomy" id="641660"/>
    <lineage>
        <taxon>Bacteria</taxon>
        <taxon>Bacillati</taxon>
        <taxon>Bacillota</taxon>
        <taxon>Bacilli</taxon>
        <taxon>Bacillales</taxon>
        <taxon>Bacillaceae</taxon>
        <taxon>Robertmurraya</taxon>
    </lineage>
</organism>
<dbReference type="Proteomes" id="UP001589738">
    <property type="component" value="Unassembled WGS sequence"/>
</dbReference>
<feature type="transmembrane region" description="Helical" evidence="6">
    <location>
        <begin position="9"/>
        <end position="28"/>
    </location>
</feature>